<dbReference type="EMBL" id="MCGO01000002">
    <property type="protein sequence ID" value="ORY53124.1"/>
    <property type="molecule type" value="Genomic_DNA"/>
</dbReference>
<sequence length="344" mass="38129">MFDWFAPQRKKDGPPIASNCHPLIGHYLAFTNPHGNIGLSSIIFKGLEHENVVEARLFGKTVYVARGPENQRTGGSDDVAADKLGMLHTGILFNSDIPSWRLHRKLLVHNIARPKFLAALIPRLNQYMNSIIPAIDELASSGESVNINDLGASIILDITMDVIFSEQPNAASNFIHECVTCTTNPATNKLIHIVRAFHNAQQILRYDSSEPEDFASTLLQGISDEITFDSIVSVIKEMILDLVLPELDISSKGSNVIALLSENHRNEAVWENASTFDPLRFMSDRNEGGLQGLAGILHPLAMEFENALALLETKLILAHLCKHYQWRQESGNISDLSVVFEARS</sequence>
<evidence type="ECO:0000313" key="3">
    <source>
        <dbReference type="Proteomes" id="UP000193642"/>
    </source>
</evidence>
<dbReference type="SUPFAM" id="SSF48264">
    <property type="entry name" value="Cytochrome P450"/>
    <property type="match status" value="1"/>
</dbReference>
<dbReference type="AlphaFoldDB" id="A0A1Y2D1W3"/>
<comment type="caution">
    <text evidence="2">The sequence shown here is derived from an EMBL/GenBank/DDBJ whole genome shotgun (WGS) entry which is preliminary data.</text>
</comment>
<dbReference type="GO" id="GO:0004497">
    <property type="term" value="F:monooxygenase activity"/>
    <property type="evidence" value="ECO:0007669"/>
    <property type="project" value="InterPro"/>
</dbReference>
<dbReference type="Gene3D" id="1.10.630.10">
    <property type="entry name" value="Cytochrome P450"/>
    <property type="match status" value="2"/>
</dbReference>
<dbReference type="GO" id="GO:0016705">
    <property type="term" value="F:oxidoreductase activity, acting on paired donors, with incorporation or reduction of molecular oxygen"/>
    <property type="evidence" value="ECO:0007669"/>
    <property type="project" value="InterPro"/>
</dbReference>
<dbReference type="OrthoDB" id="1470350at2759"/>
<protein>
    <submittedName>
        <fullName evidence="2">Cytochrome P450</fullName>
    </submittedName>
</protein>
<dbReference type="Proteomes" id="UP000193642">
    <property type="component" value="Unassembled WGS sequence"/>
</dbReference>
<dbReference type="Pfam" id="PF00067">
    <property type="entry name" value="p450"/>
    <property type="match status" value="2"/>
</dbReference>
<dbReference type="GO" id="GO:0020037">
    <property type="term" value="F:heme binding"/>
    <property type="evidence" value="ECO:0007669"/>
    <property type="project" value="InterPro"/>
</dbReference>
<organism evidence="2 3">
    <name type="scientific">Rhizoclosmatium globosum</name>
    <dbReference type="NCBI Taxonomy" id="329046"/>
    <lineage>
        <taxon>Eukaryota</taxon>
        <taxon>Fungi</taxon>
        <taxon>Fungi incertae sedis</taxon>
        <taxon>Chytridiomycota</taxon>
        <taxon>Chytridiomycota incertae sedis</taxon>
        <taxon>Chytridiomycetes</taxon>
        <taxon>Chytridiales</taxon>
        <taxon>Chytriomycetaceae</taxon>
        <taxon>Rhizoclosmatium</taxon>
    </lineage>
</organism>
<dbReference type="GO" id="GO:0005506">
    <property type="term" value="F:iron ion binding"/>
    <property type="evidence" value="ECO:0007669"/>
    <property type="project" value="InterPro"/>
</dbReference>
<reference evidence="2 3" key="1">
    <citation type="submission" date="2016-07" db="EMBL/GenBank/DDBJ databases">
        <title>Pervasive Adenine N6-methylation of Active Genes in Fungi.</title>
        <authorList>
            <consortium name="DOE Joint Genome Institute"/>
            <person name="Mondo S.J."/>
            <person name="Dannebaum R.O."/>
            <person name="Kuo R.C."/>
            <person name="Labutti K."/>
            <person name="Haridas S."/>
            <person name="Kuo A."/>
            <person name="Salamov A."/>
            <person name="Ahrendt S.R."/>
            <person name="Lipzen A."/>
            <person name="Sullivan W."/>
            <person name="Andreopoulos W.B."/>
            <person name="Clum A."/>
            <person name="Lindquist E."/>
            <person name="Daum C."/>
            <person name="Ramamoorthy G.K."/>
            <person name="Gryganskyi A."/>
            <person name="Culley D."/>
            <person name="Magnuson J.K."/>
            <person name="James T.Y."/>
            <person name="O'Malley M.A."/>
            <person name="Stajich J.E."/>
            <person name="Spatafora J.W."/>
            <person name="Visel A."/>
            <person name="Grigoriev I.V."/>
        </authorList>
    </citation>
    <scope>NUCLEOTIDE SEQUENCE [LARGE SCALE GENOMIC DNA]</scope>
    <source>
        <strain evidence="2 3">JEL800</strain>
    </source>
</reference>
<comment type="similarity">
    <text evidence="1">Belongs to the cytochrome P450 family.</text>
</comment>
<keyword evidence="3" id="KW-1185">Reference proteome</keyword>
<dbReference type="PANTHER" id="PTHR24305:SF166">
    <property type="entry name" value="CYTOCHROME P450 12A4, MITOCHONDRIAL-RELATED"/>
    <property type="match status" value="1"/>
</dbReference>
<evidence type="ECO:0000313" key="2">
    <source>
        <dbReference type="EMBL" id="ORY53124.1"/>
    </source>
</evidence>
<dbReference type="InterPro" id="IPR001128">
    <property type="entry name" value="Cyt_P450"/>
</dbReference>
<gene>
    <name evidence="2" type="ORF">BCR33DRAFT_711479</name>
</gene>
<accession>A0A1Y2D1W3</accession>
<dbReference type="PANTHER" id="PTHR24305">
    <property type="entry name" value="CYTOCHROME P450"/>
    <property type="match status" value="1"/>
</dbReference>
<proteinExistence type="inferred from homology"/>
<evidence type="ECO:0000256" key="1">
    <source>
        <dbReference type="ARBA" id="ARBA00010617"/>
    </source>
</evidence>
<dbReference type="InterPro" id="IPR050121">
    <property type="entry name" value="Cytochrome_P450_monoxygenase"/>
</dbReference>
<dbReference type="InterPro" id="IPR036396">
    <property type="entry name" value="Cyt_P450_sf"/>
</dbReference>
<name>A0A1Y2D1W3_9FUNG</name>